<evidence type="ECO:0000256" key="3">
    <source>
        <dbReference type="SAM" id="MobiDB-lite"/>
    </source>
</evidence>
<dbReference type="FunFam" id="1.20.80.10:FF:000010">
    <property type="entry name" value="Acyl-CoA-binding domain-containing protein 5"/>
    <property type="match status" value="1"/>
</dbReference>
<sequence length="675" mass="73691">MTSPPGIVASSHDYILQDNLQVTPCSGNLKLLVIYAELGCSFPGYGFWRRPESHRWCQAQGAVSLCLLLSSISIWLKSEPVALSRPALSSVVLVRRSPIFCTKQSDLIFNGGWRRAARKPRESAFTLSYSECCHTTQRVTPDHISNAWISRPFLHMLCQIQREAINLPELIQSPPLGLPHSEGSQSNSPRFLSGSIDFGSDLRAPFFMEPSMVKKTSRKTLLVLEVQHVDYSHPGRPSSTMPVPTSTGPALDHQRRFQAAVNVIQNLPKNGCYHPSYAVMLRFYSLYKQAVCGPCTLARPGFWDPVGRYKWDAWSRLGELSSEGAMAAYVDEMKKVAKEVLDTMQVNEETALLIHHFEPLYQVVEDMPRPPPALLSLQSESGHGPMRSQVIRSCGPLVLVENGSRDGLKTSEDEEEEVDGGLDAPSLEMETLDLSTTPNNDSGLSEGPAPTSDSESEIFCDSLDSEEQLLYIKARLVKSTGVQNGDAGASAFQPGLHRTVAGATQVGSGKGGEGAGEDRGPPMRRRSHSGRDGSDQSRRERGPRAPGAPNMGGGGGGGGGGARGGGRDGPEGGAEWLHDSQLQQQIVVALRRLREDMRSVMERLEAVERLTAAHAQNEDWRLCSQCATSASTEEEKWWPFEVSGQTLLLLLLWPLVAQGVGVLLRRAQKRGCVSS</sequence>
<dbReference type="InterPro" id="IPR014352">
    <property type="entry name" value="FERM/acyl-CoA-bd_prot_sf"/>
</dbReference>
<reference evidence="5" key="1">
    <citation type="journal article" date="2023" name="Front. Mar. Sci.">
        <title>A new Merluccius polli reference genome to investigate the effects of global change in West African waters.</title>
        <authorList>
            <person name="Mateo J.L."/>
            <person name="Blanco-Fernandez C."/>
            <person name="Garcia-Vazquez E."/>
            <person name="Machado-Schiaffino G."/>
        </authorList>
    </citation>
    <scope>NUCLEOTIDE SEQUENCE</scope>
    <source>
        <strain evidence="5">C29</strain>
        <tissue evidence="5">Fin</tissue>
    </source>
</reference>
<keyword evidence="6" id="KW-1185">Reference proteome</keyword>
<dbReference type="PANTHER" id="PTHR23310">
    <property type="entry name" value="ACYL-COA-BINDING PROTEIN, ACBP"/>
    <property type="match status" value="1"/>
</dbReference>
<feature type="compositionally biased region" description="Gly residues" evidence="3">
    <location>
        <begin position="550"/>
        <end position="564"/>
    </location>
</feature>
<keyword evidence="1" id="KW-0175">Coiled coil</keyword>
<feature type="region of interest" description="Disordered" evidence="3">
    <location>
        <begin position="402"/>
        <end position="457"/>
    </location>
</feature>
<gene>
    <name evidence="5" type="primary">Acbd5</name>
    <name evidence="5" type="ORF">N1851_004808</name>
</gene>
<dbReference type="GO" id="GO:0006631">
    <property type="term" value="P:fatty acid metabolic process"/>
    <property type="evidence" value="ECO:0007669"/>
    <property type="project" value="TreeGrafter"/>
</dbReference>
<dbReference type="Gene3D" id="1.20.80.10">
    <property type="match status" value="1"/>
</dbReference>
<evidence type="ECO:0000259" key="4">
    <source>
        <dbReference type="PROSITE" id="PS51228"/>
    </source>
</evidence>
<evidence type="ECO:0000313" key="6">
    <source>
        <dbReference type="Proteomes" id="UP001174136"/>
    </source>
</evidence>
<dbReference type="SUPFAM" id="SSF47027">
    <property type="entry name" value="Acyl-CoA binding protein"/>
    <property type="match status" value="1"/>
</dbReference>
<evidence type="ECO:0000256" key="2">
    <source>
        <dbReference type="ARBA" id="ARBA00023121"/>
    </source>
</evidence>
<dbReference type="PROSITE" id="PS51228">
    <property type="entry name" value="ACB_2"/>
    <property type="match status" value="1"/>
</dbReference>
<dbReference type="InterPro" id="IPR035984">
    <property type="entry name" value="Acyl-CoA-binding_sf"/>
</dbReference>
<dbReference type="PANTHER" id="PTHR23310:SF53">
    <property type="entry name" value="ACYL-COA-BINDING DOMAIN-CONTAINING PROTEIN 4"/>
    <property type="match status" value="1"/>
</dbReference>
<dbReference type="AlphaFoldDB" id="A0AA47N8H4"/>
<protein>
    <submittedName>
        <fullName evidence="5">Acyl-CoA-binding domain-containing protein 5</fullName>
    </submittedName>
</protein>
<feature type="compositionally biased region" description="Basic and acidic residues" evidence="3">
    <location>
        <begin position="529"/>
        <end position="543"/>
    </location>
</feature>
<organism evidence="5 6">
    <name type="scientific">Merluccius polli</name>
    <name type="common">Benguela hake</name>
    <name type="synonym">Merluccius cadenati</name>
    <dbReference type="NCBI Taxonomy" id="89951"/>
    <lineage>
        <taxon>Eukaryota</taxon>
        <taxon>Metazoa</taxon>
        <taxon>Chordata</taxon>
        <taxon>Craniata</taxon>
        <taxon>Vertebrata</taxon>
        <taxon>Euteleostomi</taxon>
        <taxon>Actinopterygii</taxon>
        <taxon>Neopterygii</taxon>
        <taxon>Teleostei</taxon>
        <taxon>Neoteleostei</taxon>
        <taxon>Acanthomorphata</taxon>
        <taxon>Zeiogadaria</taxon>
        <taxon>Gadariae</taxon>
        <taxon>Gadiformes</taxon>
        <taxon>Gadoidei</taxon>
        <taxon>Merlucciidae</taxon>
        <taxon>Merluccius</taxon>
    </lineage>
</organism>
<accession>A0AA47N8H4</accession>
<proteinExistence type="predicted"/>
<name>A0AA47N8H4_MERPO</name>
<dbReference type="InterPro" id="IPR000582">
    <property type="entry name" value="Acyl-CoA-binding_protein"/>
</dbReference>
<keyword evidence="2" id="KW-0446">Lipid-binding</keyword>
<dbReference type="EMBL" id="JAOPHQ010000750">
    <property type="protein sequence ID" value="KAK0153497.1"/>
    <property type="molecule type" value="Genomic_DNA"/>
</dbReference>
<dbReference type="GO" id="GO:0005737">
    <property type="term" value="C:cytoplasm"/>
    <property type="evidence" value="ECO:0007669"/>
    <property type="project" value="TreeGrafter"/>
</dbReference>
<dbReference type="Proteomes" id="UP001174136">
    <property type="component" value="Unassembled WGS sequence"/>
</dbReference>
<feature type="region of interest" description="Disordered" evidence="3">
    <location>
        <begin position="503"/>
        <end position="575"/>
    </location>
</feature>
<evidence type="ECO:0000256" key="1">
    <source>
        <dbReference type="ARBA" id="ARBA00023054"/>
    </source>
</evidence>
<dbReference type="GO" id="GO:0000062">
    <property type="term" value="F:fatty-acyl-CoA binding"/>
    <property type="evidence" value="ECO:0007669"/>
    <property type="project" value="InterPro"/>
</dbReference>
<comment type="caution">
    <text evidence="5">The sequence shown here is derived from an EMBL/GenBank/DDBJ whole genome shotgun (WGS) entry which is preliminary data.</text>
</comment>
<feature type="compositionally biased region" description="Polar residues" evidence="3">
    <location>
        <begin position="433"/>
        <end position="443"/>
    </location>
</feature>
<dbReference type="Pfam" id="PF00887">
    <property type="entry name" value="ACBP"/>
    <property type="match status" value="1"/>
</dbReference>
<evidence type="ECO:0000313" key="5">
    <source>
        <dbReference type="EMBL" id="KAK0153497.1"/>
    </source>
</evidence>
<feature type="domain" description="ACB" evidence="4">
    <location>
        <begin position="253"/>
        <end position="342"/>
    </location>
</feature>
<dbReference type="PRINTS" id="PR00689">
    <property type="entry name" value="ACOABINDINGP"/>
</dbReference>